<feature type="compositionally biased region" description="Acidic residues" evidence="1">
    <location>
        <begin position="387"/>
        <end position="406"/>
    </location>
</feature>
<dbReference type="GeneID" id="19968431"/>
<feature type="region of interest" description="Disordered" evidence="1">
    <location>
        <begin position="305"/>
        <end position="356"/>
    </location>
</feature>
<feature type="region of interest" description="Disordered" evidence="1">
    <location>
        <begin position="1"/>
        <end position="62"/>
    </location>
</feature>
<dbReference type="Proteomes" id="UP000030752">
    <property type="component" value="Unassembled WGS sequence"/>
</dbReference>
<dbReference type="InParanoid" id="W2SFY6"/>
<keyword evidence="3" id="KW-1185">Reference proteome</keyword>
<protein>
    <submittedName>
        <fullName evidence="2">Uncharacterized protein</fullName>
    </submittedName>
</protein>
<evidence type="ECO:0000256" key="1">
    <source>
        <dbReference type="SAM" id="MobiDB-lite"/>
    </source>
</evidence>
<dbReference type="AlphaFoldDB" id="W2SFY6"/>
<evidence type="ECO:0000313" key="2">
    <source>
        <dbReference type="EMBL" id="ETN46903.1"/>
    </source>
</evidence>
<accession>W2SFY6</accession>
<feature type="compositionally biased region" description="Low complexity" evidence="1">
    <location>
        <begin position="43"/>
        <end position="56"/>
    </location>
</feature>
<dbReference type="EMBL" id="KB822711">
    <property type="protein sequence ID" value="ETN46903.1"/>
    <property type="molecule type" value="Genomic_DNA"/>
</dbReference>
<proteinExistence type="predicted"/>
<feature type="region of interest" description="Disordered" evidence="1">
    <location>
        <begin position="377"/>
        <end position="416"/>
    </location>
</feature>
<sequence length="425" mass="46467">MAPRKVTMKDTAKKPTIKKPTTKKATANQDPIRNGREHTVTLPPNVEMSNSSSSEVSKVEKEPKADSATYIIRDIPTDPADAISRMRSLQDPLREAARTACTIVADAEAACGQGMTRRKQKEVKAKFDEQVDKVGKAMKALNDFKSSITNLATKEIVEDRVSVVAFGNNDVRKPSLPFGEYNRRASMDAVAAGKMTKEEFAAEVTQELLNATMRLLGGLVRNDEALDASIAVTSLETVIGKLIDPTFSGGSDVFEAISSITTPAGLPVFVAGSLLEQQHRVIHKEVFAELVALKKAGEELPMALKKAGKVDVEEEKKEKEKKEKGEKREKKENQKVEETERASVPSAAEVEGMGKGKGKVAAFDGCWDPAEIWQDVNAQHMAAAMEGTEEEDDNDEDDDEGEEGGEEEAKAVKKPRLVKRLQITW</sequence>
<organism evidence="2 3">
    <name type="scientific">Cyphellophora europaea (strain CBS 101466)</name>
    <name type="common">Phialophora europaea</name>
    <dbReference type="NCBI Taxonomy" id="1220924"/>
    <lineage>
        <taxon>Eukaryota</taxon>
        <taxon>Fungi</taxon>
        <taxon>Dikarya</taxon>
        <taxon>Ascomycota</taxon>
        <taxon>Pezizomycotina</taxon>
        <taxon>Eurotiomycetes</taxon>
        <taxon>Chaetothyriomycetidae</taxon>
        <taxon>Chaetothyriales</taxon>
        <taxon>Cyphellophoraceae</taxon>
        <taxon>Cyphellophora</taxon>
    </lineage>
</organism>
<evidence type="ECO:0000313" key="3">
    <source>
        <dbReference type="Proteomes" id="UP000030752"/>
    </source>
</evidence>
<reference evidence="2 3" key="1">
    <citation type="submission" date="2013-03" db="EMBL/GenBank/DDBJ databases">
        <title>The Genome Sequence of Phialophora europaea CBS 101466.</title>
        <authorList>
            <consortium name="The Broad Institute Genomics Platform"/>
            <person name="Cuomo C."/>
            <person name="de Hoog S."/>
            <person name="Gorbushina A."/>
            <person name="Walker B."/>
            <person name="Young S.K."/>
            <person name="Zeng Q."/>
            <person name="Gargeya S."/>
            <person name="Fitzgerald M."/>
            <person name="Haas B."/>
            <person name="Abouelleil A."/>
            <person name="Allen A.W."/>
            <person name="Alvarado L."/>
            <person name="Arachchi H.M."/>
            <person name="Berlin A.M."/>
            <person name="Chapman S.B."/>
            <person name="Gainer-Dewar J."/>
            <person name="Goldberg J."/>
            <person name="Griggs A."/>
            <person name="Gujja S."/>
            <person name="Hansen M."/>
            <person name="Howarth C."/>
            <person name="Imamovic A."/>
            <person name="Ireland A."/>
            <person name="Larimer J."/>
            <person name="McCowan C."/>
            <person name="Murphy C."/>
            <person name="Pearson M."/>
            <person name="Poon T.W."/>
            <person name="Priest M."/>
            <person name="Roberts A."/>
            <person name="Saif S."/>
            <person name="Shea T."/>
            <person name="Sisk P."/>
            <person name="Sykes S."/>
            <person name="Wortman J."/>
            <person name="Nusbaum C."/>
            <person name="Birren B."/>
        </authorList>
    </citation>
    <scope>NUCLEOTIDE SEQUENCE [LARGE SCALE GENOMIC DNA]</scope>
    <source>
        <strain evidence="2 3">CBS 101466</strain>
    </source>
</reference>
<feature type="compositionally biased region" description="Basic and acidic residues" evidence="1">
    <location>
        <begin position="308"/>
        <end position="341"/>
    </location>
</feature>
<dbReference type="VEuPathDB" id="FungiDB:HMPREF1541_01092"/>
<dbReference type="RefSeq" id="XP_008711615.1">
    <property type="nucleotide sequence ID" value="XM_008713393.1"/>
</dbReference>
<name>W2SFY6_CYPE1</name>
<dbReference type="HOGENOM" id="CLU_645601_0_0_1"/>
<gene>
    <name evidence="2" type="ORF">HMPREF1541_01092</name>
</gene>